<dbReference type="Gene3D" id="3.30.700.10">
    <property type="entry name" value="Glycoprotein, Type 4 Pilin"/>
    <property type="match status" value="1"/>
</dbReference>
<evidence type="ECO:0000313" key="3">
    <source>
        <dbReference type="EMBL" id="PQO31639.1"/>
    </source>
</evidence>
<comment type="caution">
    <text evidence="3">The sequence shown here is derived from an EMBL/GenBank/DDBJ whole genome shotgun (WGS) entry which is preliminary data.</text>
</comment>
<keyword evidence="1" id="KW-0812">Transmembrane</keyword>
<dbReference type="Proteomes" id="UP000239388">
    <property type="component" value="Unassembled WGS sequence"/>
</dbReference>
<protein>
    <recommendedName>
        <fullName evidence="2">DUF1559 domain-containing protein</fullName>
    </recommendedName>
</protein>
<dbReference type="PANTHER" id="PTHR30093">
    <property type="entry name" value="GENERAL SECRETION PATHWAY PROTEIN G"/>
    <property type="match status" value="1"/>
</dbReference>
<dbReference type="EMBL" id="PUIB01000019">
    <property type="protein sequence ID" value="PQO31639.1"/>
    <property type="molecule type" value="Genomic_DNA"/>
</dbReference>
<dbReference type="NCBIfam" id="TIGR04294">
    <property type="entry name" value="pre_pil_HX9DG"/>
    <property type="match status" value="1"/>
</dbReference>
<organism evidence="3 4">
    <name type="scientific">Blastopirellula marina</name>
    <dbReference type="NCBI Taxonomy" id="124"/>
    <lineage>
        <taxon>Bacteria</taxon>
        <taxon>Pseudomonadati</taxon>
        <taxon>Planctomycetota</taxon>
        <taxon>Planctomycetia</taxon>
        <taxon>Pirellulales</taxon>
        <taxon>Pirellulaceae</taxon>
        <taxon>Blastopirellula</taxon>
    </lineage>
</organism>
<keyword evidence="1" id="KW-0472">Membrane</keyword>
<dbReference type="Pfam" id="PF07963">
    <property type="entry name" value="N_methyl"/>
    <property type="match status" value="1"/>
</dbReference>
<accession>A0A2S8FHK4</accession>
<feature type="transmembrane region" description="Helical" evidence="1">
    <location>
        <begin position="12"/>
        <end position="32"/>
    </location>
</feature>
<gene>
    <name evidence="3" type="ORF">C5Y98_19685</name>
</gene>
<dbReference type="InterPro" id="IPR012902">
    <property type="entry name" value="N_methyl_site"/>
</dbReference>
<feature type="transmembrane region" description="Helical" evidence="1">
    <location>
        <begin position="44"/>
        <end position="64"/>
    </location>
</feature>
<reference evidence="3 4" key="1">
    <citation type="submission" date="2018-02" db="EMBL/GenBank/DDBJ databases">
        <title>Comparative genomes isolates from brazilian mangrove.</title>
        <authorList>
            <person name="Araujo J.E."/>
            <person name="Taketani R.G."/>
            <person name="Silva M.C.P."/>
            <person name="Loureco M.V."/>
            <person name="Andreote F.D."/>
        </authorList>
    </citation>
    <scope>NUCLEOTIDE SEQUENCE [LARGE SCALE GENOMIC DNA]</scope>
    <source>
        <strain evidence="3 4">NAP PRIS-MGV</strain>
    </source>
</reference>
<dbReference type="AlphaFoldDB" id="A0A2S8FHK4"/>
<dbReference type="InterPro" id="IPR011453">
    <property type="entry name" value="DUF1559"/>
</dbReference>
<sequence>MTEDDDFCCPDFMVLGHWAFIEKLAMIARSFFPCALLRRGFTLVELLVVIAIIGILVGILLPAVQQAREAARNMQCKNHLKQMGLAVHLYCDTNQYFPPTALGGLFGDTGFFSILPFLEQKAMYDRILQGGTVRSETLLIPVETYVCPSDTIPPGCEQIPASSYALSTGSEYYRKNDNNGAIVDYFNRMIMADRDASIVVAKTSIDIVQAQDGLSNTLMIGELGHQLKNLGTELGGSTLGAMTQWYVNYPWYSTASTAGIFNARMASSGSDFYTWETFRGPHPGGVNFVLCDGSVTALITQIDDATLDNLANRHDGNPVQIP</sequence>
<dbReference type="SUPFAM" id="SSF54523">
    <property type="entry name" value="Pili subunits"/>
    <property type="match status" value="1"/>
</dbReference>
<dbReference type="NCBIfam" id="TIGR02532">
    <property type="entry name" value="IV_pilin_GFxxxE"/>
    <property type="match status" value="1"/>
</dbReference>
<evidence type="ECO:0000313" key="4">
    <source>
        <dbReference type="Proteomes" id="UP000239388"/>
    </source>
</evidence>
<dbReference type="InterPro" id="IPR027558">
    <property type="entry name" value="Pre_pil_HX9DG_C"/>
</dbReference>
<proteinExistence type="predicted"/>
<evidence type="ECO:0000256" key="1">
    <source>
        <dbReference type="SAM" id="Phobius"/>
    </source>
</evidence>
<name>A0A2S8FHK4_9BACT</name>
<evidence type="ECO:0000259" key="2">
    <source>
        <dbReference type="Pfam" id="PF07596"/>
    </source>
</evidence>
<dbReference type="PROSITE" id="PS00409">
    <property type="entry name" value="PROKAR_NTER_METHYL"/>
    <property type="match status" value="1"/>
</dbReference>
<dbReference type="PANTHER" id="PTHR30093:SF2">
    <property type="entry name" value="TYPE II SECRETION SYSTEM PROTEIN H"/>
    <property type="match status" value="1"/>
</dbReference>
<keyword evidence="1" id="KW-1133">Transmembrane helix</keyword>
<feature type="domain" description="DUF1559" evidence="2">
    <location>
        <begin position="65"/>
        <end position="304"/>
    </location>
</feature>
<dbReference type="InterPro" id="IPR045584">
    <property type="entry name" value="Pilin-like"/>
</dbReference>
<dbReference type="Pfam" id="PF07596">
    <property type="entry name" value="SBP_bac_10"/>
    <property type="match status" value="1"/>
</dbReference>